<evidence type="ECO:0000256" key="1">
    <source>
        <dbReference type="SAM" id="SignalP"/>
    </source>
</evidence>
<sequence length="120" mass="12951">MWLSILRSSSTFTTLGFWGWISVGGRGGTCTEEVLEPRELLATQRYVVASSLVKLRMDTTGCGNPLALHVSVTELPSSTIVSPEVALSTISGGTTTSRCAICRGKEGRWWCQYPHSTGVL</sequence>
<dbReference type="Proteomes" id="UP000324222">
    <property type="component" value="Unassembled WGS sequence"/>
</dbReference>
<feature type="chain" id="PRO_5023073077" description="Secreted protein" evidence="1">
    <location>
        <begin position="28"/>
        <end position="120"/>
    </location>
</feature>
<proteinExistence type="predicted"/>
<protein>
    <recommendedName>
        <fullName evidence="4">Secreted protein</fullName>
    </recommendedName>
</protein>
<comment type="caution">
    <text evidence="2">The sequence shown here is derived from an EMBL/GenBank/DDBJ whole genome shotgun (WGS) entry which is preliminary data.</text>
</comment>
<dbReference type="AlphaFoldDB" id="A0A5B7FVP1"/>
<keyword evidence="3" id="KW-1185">Reference proteome</keyword>
<organism evidence="2 3">
    <name type="scientific">Portunus trituberculatus</name>
    <name type="common">Swimming crab</name>
    <name type="synonym">Neptunus trituberculatus</name>
    <dbReference type="NCBI Taxonomy" id="210409"/>
    <lineage>
        <taxon>Eukaryota</taxon>
        <taxon>Metazoa</taxon>
        <taxon>Ecdysozoa</taxon>
        <taxon>Arthropoda</taxon>
        <taxon>Crustacea</taxon>
        <taxon>Multicrustacea</taxon>
        <taxon>Malacostraca</taxon>
        <taxon>Eumalacostraca</taxon>
        <taxon>Eucarida</taxon>
        <taxon>Decapoda</taxon>
        <taxon>Pleocyemata</taxon>
        <taxon>Brachyura</taxon>
        <taxon>Eubrachyura</taxon>
        <taxon>Portunoidea</taxon>
        <taxon>Portunidae</taxon>
        <taxon>Portuninae</taxon>
        <taxon>Portunus</taxon>
    </lineage>
</organism>
<keyword evidence="1" id="KW-0732">Signal</keyword>
<reference evidence="2 3" key="1">
    <citation type="submission" date="2019-05" db="EMBL/GenBank/DDBJ databases">
        <title>Another draft genome of Portunus trituberculatus and its Hox gene families provides insights of decapod evolution.</title>
        <authorList>
            <person name="Jeong J.-H."/>
            <person name="Song I."/>
            <person name="Kim S."/>
            <person name="Choi T."/>
            <person name="Kim D."/>
            <person name="Ryu S."/>
            <person name="Kim W."/>
        </authorList>
    </citation>
    <scope>NUCLEOTIDE SEQUENCE [LARGE SCALE GENOMIC DNA]</scope>
    <source>
        <tissue evidence="2">Muscle</tissue>
    </source>
</reference>
<name>A0A5B7FVP1_PORTR</name>
<evidence type="ECO:0000313" key="2">
    <source>
        <dbReference type="EMBL" id="MPC49477.1"/>
    </source>
</evidence>
<feature type="signal peptide" evidence="1">
    <location>
        <begin position="1"/>
        <end position="27"/>
    </location>
</feature>
<accession>A0A5B7FVP1</accession>
<evidence type="ECO:0008006" key="4">
    <source>
        <dbReference type="Google" id="ProtNLM"/>
    </source>
</evidence>
<evidence type="ECO:0000313" key="3">
    <source>
        <dbReference type="Proteomes" id="UP000324222"/>
    </source>
</evidence>
<gene>
    <name evidence="2" type="ORF">E2C01_043279</name>
</gene>
<dbReference type="EMBL" id="VSRR010008900">
    <property type="protein sequence ID" value="MPC49477.1"/>
    <property type="molecule type" value="Genomic_DNA"/>
</dbReference>